<name>A0A936YZG9_9BURK</name>
<gene>
    <name evidence="1" type="ORF">JJ685_11805</name>
</gene>
<reference evidence="1 2" key="1">
    <citation type="journal article" date="2017" name="Int. J. Syst. Evol. Microbiol.">
        <title>Ramlibacter monticola sp. nov., isolated from forest soil.</title>
        <authorList>
            <person name="Chaudhary D.K."/>
            <person name="Kim J."/>
        </authorList>
    </citation>
    <scope>NUCLEOTIDE SEQUENCE [LARGE SCALE GENOMIC DNA]</scope>
    <source>
        <strain evidence="1 2">KACC 19175</strain>
    </source>
</reference>
<sequence length="51" mass="5827">MGTLRTIAETAWRESWNRAFWPSLALTLIVTMDNYTRGPSISGMVLTYLFS</sequence>
<evidence type="ECO:0000313" key="1">
    <source>
        <dbReference type="EMBL" id="MBL0391813.1"/>
    </source>
</evidence>
<keyword evidence="2" id="KW-1185">Reference proteome</keyword>
<dbReference type="Proteomes" id="UP000599109">
    <property type="component" value="Unassembled WGS sequence"/>
</dbReference>
<dbReference type="AlphaFoldDB" id="A0A936YZG9"/>
<comment type="caution">
    <text evidence="1">The sequence shown here is derived from an EMBL/GenBank/DDBJ whole genome shotgun (WGS) entry which is preliminary data.</text>
</comment>
<dbReference type="RefSeq" id="WP_201674416.1">
    <property type="nucleotide sequence ID" value="NZ_JAEQNE010000002.1"/>
</dbReference>
<organism evidence="1 2">
    <name type="scientific">Ramlibacter monticola</name>
    <dbReference type="NCBI Taxonomy" id="1926872"/>
    <lineage>
        <taxon>Bacteria</taxon>
        <taxon>Pseudomonadati</taxon>
        <taxon>Pseudomonadota</taxon>
        <taxon>Betaproteobacteria</taxon>
        <taxon>Burkholderiales</taxon>
        <taxon>Comamonadaceae</taxon>
        <taxon>Ramlibacter</taxon>
    </lineage>
</organism>
<accession>A0A936YZG9</accession>
<evidence type="ECO:0000313" key="2">
    <source>
        <dbReference type="Proteomes" id="UP000599109"/>
    </source>
</evidence>
<dbReference type="EMBL" id="JAEQNE010000002">
    <property type="protein sequence ID" value="MBL0391813.1"/>
    <property type="molecule type" value="Genomic_DNA"/>
</dbReference>
<proteinExistence type="predicted"/>
<protein>
    <submittedName>
        <fullName evidence="1">Uncharacterized protein</fullName>
    </submittedName>
</protein>